<dbReference type="EMBL" id="FIGO01000006">
    <property type="protein sequence ID" value="CYU85519.1"/>
    <property type="molecule type" value="Genomic_DNA"/>
</dbReference>
<dbReference type="RefSeq" id="WP_044682425.1">
    <property type="nucleotide sequence ID" value="NZ_CEHN01000029.1"/>
</dbReference>
<evidence type="ECO:0000313" key="6">
    <source>
        <dbReference type="Proteomes" id="UP000073485"/>
    </source>
</evidence>
<dbReference type="EMBL" id="FIIB01000038">
    <property type="protein sequence ID" value="CYV92142.1"/>
    <property type="molecule type" value="Genomic_DNA"/>
</dbReference>
<dbReference type="Proteomes" id="UP000072353">
    <property type="component" value="Unassembled WGS sequence"/>
</dbReference>
<dbReference type="Gene3D" id="3.10.450.130">
    <property type="entry name" value="folded 79 residue fragment of lin0334 like domains"/>
    <property type="match status" value="1"/>
</dbReference>
<evidence type="ECO:0000313" key="5">
    <source>
        <dbReference type="Proteomes" id="UP000072353"/>
    </source>
</evidence>
<dbReference type="Proteomes" id="UP000074356">
    <property type="component" value="Unassembled WGS sequence"/>
</dbReference>
<proteinExistence type="predicted"/>
<dbReference type="Pfam" id="PF07006">
    <property type="entry name" value="DUF1310"/>
    <property type="match status" value="1"/>
</dbReference>
<evidence type="ECO:0000313" key="2">
    <source>
        <dbReference type="EMBL" id="CYU85519.1"/>
    </source>
</evidence>
<reference evidence="5 6" key="1">
    <citation type="submission" date="2016-02" db="EMBL/GenBank/DDBJ databases">
        <authorList>
            <consortium name="Pathogen Informatics"/>
        </authorList>
    </citation>
    <scope>NUCLEOTIDE SEQUENCE [LARGE SCALE GENOMIC DNA]</scope>
    <source>
        <strain evidence="2 6">LSS48</strain>
        <strain evidence="3 7">LSS78</strain>
        <strain evidence="4 5">SS975</strain>
    </source>
</reference>
<sequence length="130" mass="14275">MKKVVKILVGVIVAIALGIGGFKLMQKIEHDQMVDIVKSEETREIIEDGLKNLDSQALTNTGIIREYELDYNSIKKNPMGGIIVTTYINGDTNLYITDTINKDTITGKLYIGGSGLSENLVELLRSGDSE</sequence>
<keyword evidence="1" id="KW-0812">Transmembrane</keyword>
<accession>A0A0Z8WY73</accession>
<gene>
    <name evidence="2" type="ORF">ERS132410_01236</name>
    <name evidence="3" type="ORF">ERS132440_02139</name>
    <name evidence="4" type="ORF">ERS132521_01928</name>
</gene>
<keyword evidence="1" id="KW-0472">Membrane</keyword>
<feature type="transmembrane region" description="Helical" evidence="1">
    <location>
        <begin position="7"/>
        <end position="25"/>
    </location>
</feature>
<name>A0A0Z8WY73_STRSU</name>
<protein>
    <submittedName>
        <fullName evidence="2">Membrane protein</fullName>
    </submittedName>
</protein>
<dbReference type="InterPro" id="IPR010738">
    <property type="entry name" value="DUF1310"/>
</dbReference>
<organism evidence="2 6">
    <name type="scientific">Streptococcus suis</name>
    <dbReference type="NCBI Taxonomy" id="1307"/>
    <lineage>
        <taxon>Bacteria</taxon>
        <taxon>Bacillati</taxon>
        <taxon>Bacillota</taxon>
        <taxon>Bacilli</taxon>
        <taxon>Lactobacillales</taxon>
        <taxon>Streptococcaceae</taxon>
        <taxon>Streptococcus</taxon>
    </lineage>
</organism>
<evidence type="ECO:0000313" key="4">
    <source>
        <dbReference type="EMBL" id="CYX82810.1"/>
    </source>
</evidence>
<dbReference type="EMBL" id="FILL01000021">
    <property type="protein sequence ID" value="CYX82810.1"/>
    <property type="molecule type" value="Genomic_DNA"/>
</dbReference>
<dbReference type="AlphaFoldDB" id="A0A0Z8WY73"/>
<keyword evidence="1" id="KW-1133">Transmembrane helix</keyword>
<dbReference type="Proteomes" id="UP000073485">
    <property type="component" value="Unassembled WGS sequence"/>
</dbReference>
<evidence type="ECO:0000313" key="7">
    <source>
        <dbReference type="Proteomes" id="UP000074356"/>
    </source>
</evidence>
<evidence type="ECO:0000256" key="1">
    <source>
        <dbReference type="SAM" id="Phobius"/>
    </source>
</evidence>
<evidence type="ECO:0000313" key="3">
    <source>
        <dbReference type="EMBL" id="CYV92142.1"/>
    </source>
</evidence>